<evidence type="ECO:0000313" key="2">
    <source>
        <dbReference type="Proteomes" id="UP000229812"/>
    </source>
</evidence>
<sequence length="59" mass="6984">MRYVVHLQGYDGGYDFRFVGTLRLNGAWHTLDIVVARRIFQRADWESLLRQIVRANLYG</sequence>
<organism evidence="1 2">
    <name type="scientific">Caulobacter phage Lullwater</name>
    <dbReference type="NCBI Taxonomy" id="2024607"/>
    <lineage>
        <taxon>Viruses</taxon>
        <taxon>Duplodnaviria</taxon>
        <taxon>Heunggongvirae</taxon>
        <taxon>Uroviricota</taxon>
        <taxon>Caudoviricetes</taxon>
        <taxon>Autographivirales</taxon>
        <taxon>Autonotataviridae</taxon>
        <taxon>Lullwatervirus</taxon>
        <taxon>Lullwatervirus lullwater</taxon>
    </lineage>
</organism>
<accession>A0A291LC00</accession>
<gene>
    <name evidence="1" type="ORF">Lull_002</name>
</gene>
<reference evidence="2" key="1">
    <citation type="submission" date="2017-08" db="EMBL/GenBank/DDBJ databases">
        <title>A subgroup of T7-like phages that infect Caulobacter.</title>
        <authorList>
            <person name="Nguyen D."/>
            <person name="Ely B."/>
        </authorList>
    </citation>
    <scope>NUCLEOTIDE SEQUENCE [LARGE SCALE GENOMIC DNA]</scope>
</reference>
<dbReference type="Proteomes" id="UP000229812">
    <property type="component" value="Segment"/>
</dbReference>
<protein>
    <submittedName>
        <fullName evidence="1">Uncharacterized protein</fullName>
    </submittedName>
</protein>
<keyword evidence="2" id="KW-1185">Reference proteome</keyword>
<evidence type="ECO:0000313" key="1">
    <source>
        <dbReference type="EMBL" id="ATI16309.1"/>
    </source>
</evidence>
<proteinExistence type="predicted"/>
<dbReference type="EMBL" id="MF621978">
    <property type="protein sequence ID" value="ATI16309.1"/>
    <property type="molecule type" value="Genomic_DNA"/>
</dbReference>
<name>A0A291LC00_9CAUD</name>